<name>A0A4S3KNW6_9GAMM</name>
<comment type="caution">
    <text evidence="1">The sequence shown here is derived from an EMBL/GenBank/DDBJ whole genome shotgun (WGS) entry which is preliminary data.</text>
</comment>
<evidence type="ECO:0000313" key="1">
    <source>
        <dbReference type="EMBL" id="THD10662.1"/>
    </source>
</evidence>
<accession>A0A4S3KNW6</accession>
<gene>
    <name evidence="1" type="ORF">B1806_07335</name>
</gene>
<proteinExistence type="predicted"/>
<evidence type="ECO:0000313" key="2">
    <source>
        <dbReference type="Proteomes" id="UP000307749"/>
    </source>
</evidence>
<reference evidence="1 2" key="1">
    <citation type="submission" date="2017-02" db="EMBL/GenBank/DDBJ databases">
        <title>Whole genome sequencing of Metallibacterium scheffleri DSM 24874 (T).</title>
        <authorList>
            <person name="Kumar S."/>
            <person name="Patil P."/>
            <person name="Patil P.B."/>
        </authorList>
    </citation>
    <scope>NUCLEOTIDE SEQUENCE [LARGE SCALE GENOMIC DNA]</scope>
    <source>
        <strain evidence="1 2">DSM 24874</strain>
    </source>
</reference>
<dbReference type="Proteomes" id="UP000307749">
    <property type="component" value="Unassembled WGS sequence"/>
</dbReference>
<dbReference type="EMBL" id="MWQO01000023">
    <property type="protein sequence ID" value="THD10662.1"/>
    <property type="molecule type" value="Genomic_DNA"/>
</dbReference>
<keyword evidence="2" id="KW-1185">Reference proteome</keyword>
<dbReference type="AlphaFoldDB" id="A0A4S3KNW6"/>
<organism evidence="1 2">
    <name type="scientific">Metallibacterium scheffleri</name>
    <dbReference type="NCBI Taxonomy" id="993689"/>
    <lineage>
        <taxon>Bacteria</taxon>
        <taxon>Pseudomonadati</taxon>
        <taxon>Pseudomonadota</taxon>
        <taxon>Gammaproteobacteria</taxon>
        <taxon>Lysobacterales</taxon>
        <taxon>Rhodanobacteraceae</taxon>
        <taxon>Metallibacterium</taxon>
    </lineage>
</organism>
<protein>
    <submittedName>
        <fullName evidence="1">Uncharacterized protein</fullName>
    </submittedName>
</protein>
<sequence length="260" mass="29124">MVDNPVISMKTSKFSEPYFAMALLANENPHEDEAIEISTADLRRMVHAKVFRPLIRHLQRQCQIAIYVDRGILIVEIKATKSVKQNGTAELLDGNAAAFDLISQFCSMLEKSAERIHANSISENPVPFAQLLGITKFALRMLDALSRAAKDSVNVLCHCREMTRLPALPRECFTDMLTAQNSATRAINAHICGVVLVSRPDKFVLELEDGTRVVPPMRFLLKNALMTFEAPILVVGRANLHDDRWHLDEDCRFLQQAALG</sequence>